<evidence type="ECO:0000313" key="1">
    <source>
        <dbReference type="EMBL" id="KAJ8386707.1"/>
    </source>
</evidence>
<evidence type="ECO:0000313" key="2">
    <source>
        <dbReference type="Proteomes" id="UP001221898"/>
    </source>
</evidence>
<sequence>MYACVCMCVCIHREQTSSMIFLYSVAMPTGAGCSGPPDWSIPITPVCLVQGRAIRIQFGTFRCRLPPAARSPVGVWPDWAFTVTSGEPGLCEPQGIPGSCSPKRGVRYYIPGL</sequence>
<reference evidence="1" key="1">
    <citation type="journal article" date="2023" name="Science">
        <title>Genome structures resolve the early diversification of teleost fishes.</title>
        <authorList>
            <person name="Parey E."/>
            <person name="Louis A."/>
            <person name="Montfort J."/>
            <person name="Bouchez O."/>
            <person name="Roques C."/>
            <person name="Iampietro C."/>
            <person name="Lluch J."/>
            <person name="Castinel A."/>
            <person name="Donnadieu C."/>
            <person name="Desvignes T."/>
            <person name="Floi Bucao C."/>
            <person name="Jouanno E."/>
            <person name="Wen M."/>
            <person name="Mejri S."/>
            <person name="Dirks R."/>
            <person name="Jansen H."/>
            <person name="Henkel C."/>
            <person name="Chen W.J."/>
            <person name="Zahm M."/>
            <person name="Cabau C."/>
            <person name="Klopp C."/>
            <person name="Thompson A.W."/>
            <person name="Robinson-Rechavi M."/>
            <person name="Braasch I."/>
            <person name="Lecointre G."/>
            <person name="Bobe J."/>
            <person name="Postlethwait J.H."/>
            <person name="Berthelot C."/>
            <person name="Roest Crollius H."/>
            <person name="Guiguen Y."/>
        </authorList>
    </citation>
    <scope>NUCLEOTIDE SEQUENCE</scope>
    <source>
        <strain evidence="1">NC1722</strain>
    </source>
</reference>
<name>A0AAD7RMJ8_9TELE</name>
<dbReference type="Proteomes" id="UP001221898">
    <property type="component" value="Unassembled WGS sequence"/>
</dbReference>
<organism evidence="1 2">
    <name type="scientific">Aldrovandia affinis</name>
    <dbReference type="NCBI Taxonomy" id="143900"/>
    <lineage>
        <taxon>Eukaryota</taxon>
        <taxon>Metazoa</taxon>
        <taxon>Chordata</taxon>
        <taxon>Craniata</taxon>
        <taxon>Vertebrata</taxon>
        <taxon>Euteleostomi</taxon>
        <taxon>Actinopterygii</taxon>
        <taxon>Neopterygii</taxon>
        <taxon>Teleostei</taxon>
        <taxon>Notacanthiformes</taxon>
        <taxon>Halosauridae</taxon>
        <taxon>Aldrovandia</taxon>
    </lineage>
</organism>
<dbReference type="AlphaFoldDB" id="A0AAD7RMJ8"/>
<dbReference type="EMBL" id="JAINUG010000223">
    <property type="protein sequence ID" value="KAJ8386707.1"/>
    <property type="molecule type" value="Genomic_DNA"/>
</dbReference>
<proteinExistence type="predicted"/>
<gene>
    <name evidence="1" type="ORF">AAFF_G00166560</name>
</gene>
<protein>
    <submittedName>
        <fullName evidence="1">Uncharacterized protein</fullName>
    </submittedName>
</protein>
<keyword evidence="2" id="KW-1185">Reference proteome</keyword>
<comment type="caution">
    <text evidence="1">The sequence shown here is derived from an EMBL/GenBank/DDBJ whole genome shotgun (WGS) entry which is preliminary data.</text>
</comment>
<accession>A0AAD7RMJ8</accession>